<keyword evidence="7" id="KW-1185">Reference proteome</keyword>
<keyword evidence="3" id="KW-0245">EGF-like domain</keyword>
<dbReference type="SUPFAM" id="SSF57362">
    <property type="entry name" value="BPTI-like"/>
    <property type="match status" value="1"/>
</dbReference>
<dbReference type="PANTHER" id="PTHR11474:SF126">
    <property type="entry name" value="TYROSINASE-LIKE PROTEIN TYR-1-RELATED"/>
    <property type="match status" value="1"/>
</dbReference>
<dbReference type="InterPro" id="IPR036880">
    <property type="entry name" value="Kunitz_BPTI_sf"/>
</dbReference>
<dbReference type="InterPro" id="IPR002223">
    <property type="entry name" value="Kunitz_BPTI"/>
</dbReference>
<dbReference type="GO" id="GO:0046872">
    <property type="term" value="F:metal ion binding"/>
    <property type="evidence" value="ECO:0007669"/>
    <property type="project" value="UniProtKB-KW"/>
</dbReference>
<dbReference type="Pfam" id="PF00008">
    <property type="entry name" value="EGF"/>
    <property type="match status" value="2"/>
</dbReference>
<dbReference type="EMBL" id="BMAT01006420">
    <property type="protein sequence ID" value="GFS12514.1"/>
    <property type="molecule type" value="Genomic_DNA"/>
</dbReference>
<dbReference type="CDD" id="cd00054">
    <property type="entry name" value="EGF_CA"/>
    <property type="match status" value="2"/>
</dbReference>
<evidence type="ECO:0000256" key="3">
    <source>
        <dbReference type="PROSITE-ProRule" id="PRU00076"/>
    </source>
</evidence>
<dbReference type="SUPFAM" id="SSF57196">
    <property type="entry name" value="EGF/Laminin"/>
    <property type="match status" value="2"/>
</dbReference>
<dbReference type="InterPro" id="IPR000742">
    <property type="entry name" value="EGF"/>
</dbReference>
<evidence type="ECO:0000259" key="5">
    <source>
        <dbReference type="PROSITE" id="PS50279"/>
    </source>
</evidence>
<dbReference type="Gene3D" id="2.10.25.10">
    <property type="entry name" value="Laminin"/>
    <property type="match status" value="2"/>
</dbReference>
<sequence>MYCSRSASSSTKETNRATVIQWDTIGIQLNKGNKKSNSDTMGYDSLGVSPPEQDCRVRPQVRCCHMHSAVSDMCSKLKRDVTIQTTHQATTSKLTSPDPCLSSPCQNNGECLRDEGGQEVSTGALPAYRCECPPPYDGPACEVRQNPCVWPADPGTCDQRINRFYYDILSQQCLPFIFSGCGGNVNNYYNIEECTSIALTGACCSRSYDSSIEAVRNSSQHLEINCQVLHIVECKALHRQPSSEGLDTEVISFNPGLTCGEAACGTLGSCVIGQRVYKSGDVIEHGCQTCVCSPTGVVECECEQVTVRKELRDMSQREIARFQAAVAQLRRSEDRTWEQFRDLYMYHVMHATGSLFFLPWQRAFLRQVERRLQEIDCSIVLPYFDFTTDVGFFEEAIIWQPNYFGGNGDGRCVEDHRFGGPDSWKPCLVRNFNTSIQLPTQLELQLALASDSFEDVSLCLETYVAYVHNFIGGDMMTSSSPYDPVFYAIHAYVDMLYWTWQQREPNKFKFPAAMGNVPMIPFNIPPRAVLNSEEDVCVTYALPSQGHPCNLTTSEVEEVPRRRETGVKRGDIDPWTLYNQGEGEVPGLEVNLTDPFVFGKDGKGYSRDGYDKFGYDRGGFNRYGLDKHGYDRYGFNVSGLDRNGKVDATGRFDDSGYDADCLSREDHCQPNPCENGGICRQSAWQNEPHLVTCDCPPQFDGPRCQYQVVDTCTLPLRTGQ</sequence>
<dbReference type="Pfam" id="PF00264">
    <property type="entry name" value="Tyrosinase"/>
    <property type="match status" value="2"/>
</dbReference>
<comment type="caution">
    <text evidence="6">The sequence shown here is derived from an EMBL/GenBank/DDBJ whole genome shotgun (WGS) entry which is preliminary data.</text>
</comment>
<proteinExistence type="predicted"/>
<dbReference type="PROSITE" id="PS50279">
    <property type="entry name" value="BPTI_KUNITZ_2"/>
    <property type="match status" value="1"/>
</dbReference>
<feature type="domain" description="BPTI/Kunitz inhibitor" evidence="5">
    <location>
        <begin position="148"/>
        <end position="198"/>
    </location>
</feature>
<dbReference type="InterPro" id="IPR008922">
    <property type="entry name" value="Di-copper_centre_dom_sf"/>
</dbReference>
<protein>
    <submittedName>
        <fullName evidence="6">Kielin/chordin-like protein</fullName>
    </submittedName>
</protein>
<dbReference type="GO" id="GO:0016491">
    <property type="term" value="F:oxidoreductase activity"/>
    <property type="evidence" value="ECO:0007669"/>
    <property type="project" value="InterPro"/>
</dbReference>
<dbReference type="PROSITE" id="PS01186">
    <property type="entry name" value="EGF_2"/>
    <property type="match status" value="1"/>
</dbReference>
<dbReference type="PANTHER" id="PTHR11474">
    <property type="entry name" value="TYROSINASE FAMILY MEMBER"/>
    <property type="match status" value="1"/>
</dbReference>
<dbReference type="InterPro" id="IPR050316">
    <property type="entry name" value="Tyrosinase/Hemocyanin"/>
</dbReference>
<feature type="disulfide bond" evidence="3">
    <location>
        <begin position="695"/>
        <end position="704"/>
    </location>
</feature>
<keyword evidence="1" id="KW-0479">Metal-binding</keyword>
<dbReference type="InterPro" id="IPR002227">
    <property type="entry name" value="Tyrosinase_Cu-bd"/>
</dbReference>
<evidence type="ECO:0000313" key="6">
    <source>
        <dbReference type="EMBL" id="GFS12514.1"/>
    </source>
</evidence>
<dbReference type="AlphaFoldDB" id="A0AAV4IQ38"/>
<feature type="domain" description="EGF-like" evidence="4">
    <location>
        <begin position="96"/>
        <end position="142"/>
    </location>
</feature>
<evidence type="ECO:0000256" key="1">
    <source>
        <dbReference type="ARBA" id="ARBA00022723"/>
    </source>
</evidence>
<feature type="domain" description="EGF-like" evidence="4">
    <location>
        <begin position="664"/>
        <end position="705"/>
    </location>
</feature>
<dbReference type="CDD" id="cd00109">
    <property type="entry name" value="Kunitz-type"/>
    <property type="match status" value="1"/>
</dbReference>
<dbReference type="SMART" id="SM00181">
    <property type="entry name" value="EGF"/>
    <property type="match status" value="2"/>
</dbReference>
<dbReference type="SMART" id="SM00131">
    <property type="entry name" value="KU"/>
    <property type="match status" value="1"/>
</dbReference>
<dbReference type="InterPro" id="IPR020901">
    <property type="entry name" value="Prtase_inh_Kunz-CS"/>
</dbReference>
<evidence type="ECO:0000259" key="4">
    <source>
        <dbReference type="PROSITE" id="PS50026"/>
    </source>
</evidence>
<organism evidence="6 7">
    <name type="scientific">Elysia marginata</name>
    <dbReference type="NCBI Taxonomy" id="1093978"/>
    <lineage>
        <taxon>Eukaryota</taxon>
        <taxon>Metazoa</taxon>
        <taxon>Spiralia</taxon>
        <taxon>Lophotrochozoa</taxon>
        <taxon>Mollusca</taxon>
        <taxon>Gastropoda</taxon>
        <taxon>Heterobranchia</taxon>
        <taxon>Euthyneura</taxon>
        <taxon>Panpulmonata</taxon>
        <taxon>Sacoglossa</taxon>
        <taxon>Placobranchoidea</taxon>
        <taxon>Plakobranchidae</taxon>
        <taxon>Elysia</taxon>
    </lineage>
</organism>
<gene>
    <name evidence="6" type="ORF">ElyMa_003113900</name>
</gene>
<dbReference type="PROSITE" id="PS00280">
    <property type="entry name" value="BPTI_KUNITZ_1"/>
    <property type="match status" value="1"/>
</dbReference>
<evidence type="ECO:0000313" key="7">
    <source>
        <dbReference type="Proteomes" id="UP000762676"/>
    </source>
</evidence>
<reference evidence="6 7" key="1">
    <citation type="journal article" date="2021" name="Elife">
        <title>Chloroplast acquisition without the gene transfer in kleptoplastic sea slugs, Plakobranchus ocellatus.</title>
        <authorList>
            <person name="Maeda T."/>
            <person name="Takahashi S."/>
            <person name="Yoshida T."/>
            <person name="Shimamura S."/>
            <person name="Takaki Y."/>
            <person name="Nagai Y."/>
            <person name="Toyoda A."/>
            <person name="Suzuki Y."/>
            <person name="Arimoto A."/>
            <person name="Ishii H."/>
            <person name="Satoh N."/>
            <person name="Nishiyama T."/>
            <person name="Hasebe M."/>
            <person name="Maruyama T."/>
            <person name="Minagawa J."/>
            <person name="Obokata J."/>
            <person name="Shigenobu S."/>
        </authorList>
    </citation>
    <scope>NUCLEOTIDE SEQUENCE [LARGE SCALE GENOMIC DNA]</scope>
</reference>
<keyword evidence="3" id="KW-1015">Disulfide bond</keyword>
<dbReference type="SUPFAM" id="SSF48056">
    <property type="entry name" value="Di-copper centre-containing domain"/>
    <property type="match status" value="1"/>
</dbReference>
<dbReference type="Gene3D" id="1.10.1280.10">
    <property type="entry name" value="Di-copper center containing domain from catechol oxidase"/>
    <property type="match status" value="1"/>
</dbReference>
<dbReference type="Pfam" id="PF00014">
    <property type="entry name" value="Kunitz_BPTI"/>
    <property type="match status" value="1"/>
</dbReference>
<dbReference type="Gene3D" id="4.10.410.10">
    <property type="entry name" value="Pancreatic trypsin inhibitor Kunitz domain"/>
    <property type="match status" value="1"/>
</dbReference>
<name>A0AAV4IQ38_9GAST</name>
<dbReference type="GO" id="GO:0004867">
    <property type="term" value="F:serine-type endopeptidase inhibitor activity"/>
    <property type="evidence" value="ECO:0007669"/>
    <property type="project" value="InterPro"/>
</dbReference>
<feature type="disulfide bond" evidence="3">
    <location>
        <begin position="132"/>
        <end position="141"/>
    </location>
</feature>
<accession>A0AAV4IQ38</accession>
<dbReference type="PROSITE" id="PS50026">
    <property type="entry name" value="EGF_3"/>
    <property type="match status" value="2"/>
</dbReference>
<dbReference type="PROSITE" id="PS00498">
    <property type="entry name" value="TYROSINASE_2"/>
    <property type="match status" value="1"/>
</dbReference>
<keyword evidence="2" id="KW-0186">Copper</keyword>
<dbReference type="Proteomes" id="UP000762676">
    <property type="component" value="Unassembled WGS sequence"/>
</dbReference>
<comment type="caution">
    <text evidence="3">Lacks conserved residue(s) required for the propagation of feature annotation.</text>
</comment>
<dbReference type="PROSITE" id="PS00022">
    <property type="entry name" value="EGF_1"/>
    <property type="match status" value="2"/>
</dbReference>
<evidence type="ECO:0000256" key="2">
    <source>
        <dbReference type="ARBA" id="ARBA00023008"/>
    </source>
</evidence>